<proteinExistence type="predicted"/>
<organism evidence="4 5">
    <name type="scientific">Roseateles aquae</name>
    <dbReference type="NCBI Taxonomy" id="3077235"/>
    <lineage>
        <taxon>Bacteria</taxon>
        <taxon>Pseudomonadati</taxon>
        <taxon>Pseudomonadota</taxon>
        <taxon>Betaproteobacteria</taxon>
        <taxon>Burkholderiales</taxon>
        <taxon>Sphaerotilaceae</taxon>
        <taxon>Roseateles</taxon>
    </lineage>
</organism>
<keyword evidence="5" id="KW-1185">Reference proteome</keyword>
<feature type="region of interest" description="Disordered" evidence="1">
    <location>
        <begin position="24"/>
        <end position="48"/>
    </location>
</feature>
<dbReference type="InterPro" id="IPR011757">
    <property type="entry name" value="Lytic_transglycosylase_MltB"/>
</dbReference>
<comment type="caution">
    <text evidence="4">The sequence shown here is derived from an EMBL/GenBank/DDBJ whole genome shotgun (WGS) entry which is preliminary data.</text>
</comment>
<gene>
    <name evidence="4" type="primary">mltB</name>
    <name evidence="4" type="ORF">RQP53_07445</name>
</gene>
<dbReference type="NCBIfam" id="TIGR02282">
    <property type="entry name" value="MltB"/>
    <property type="match status" value="1"/>
</dbReference>
<keyword evidence="2" id="KW-0732">Signal</keyword>
<dbReference type="SUPFAM" id="SSF53955">
    <property type="entry name" value="Lysozyme-like"/>
    <property type="match status" value="1"/>
</dbReference>
<dbReference type="CDD" id="cd13399">
    <property type="entry name" value="Slt35-like"/>
    <property type="match status" value="1"/>
</dbReference>
<evidence type="ECO:0000256" key="1">
    <source>
        <dbReference type="SAM" id="MobiDB-lite"/>
    </source>
</evidence>
<dbReference type="Proteomes" id="UP001246372">
    <property type="component" value="Unassembled WGS sequence"/>
</dbReference>
<evidence type="ECO:0000313" key="5">
    <source>
        <dbReference type="Proteomes" id="UP001246372"/>
    </source>
</evidence>
<dbReference type="PANTHER" id="PTHR30163:SF9">
    <property type="entry name" value="MEMBRANE-BOUND LYTIC MUREIN TRANSGLYCOSYLASE B"/>
    <property type="match status" value="1"/>
</dbReference>
<evidence type="ECO:0000256" key="2">
    <source>
        <dbReference type="SAM" id="SignalP"/>
    </source>
</evidence>
<protein>
    <submittedName>
        <fullName evidence="4">Lytic murein transglycosylase B</fullName>
    </submittedName>
</protein>
<feature type="signal peptide" evidence="2">
    <location>
        <begin position="1"/>
        <end position="27"/>
    </location>
</feature>
<dbReference type="Gene3D" id="1.10.530.10">
    <property type="match status" value="1"/>
</dbReference>
<dbReference type="RefSeq" id="WP_315649587.1">
    <property type="nucleotide sequence ID" value="NZ_JAVXZY010000002.1"/>
</dbReference>
<dbReference type="InterPro" id="IPR043426">
    <property type="entry name" value="MltB-like"/>
</dbReference>
<sequence>MSDALWRRAAPLALVFATLLTPPATEAAPPSGPKHQAKHRAKARPSAQAAAAAYGQRADVVAFAEVQAEGLGLSPDALAQLLAQARKVPAVQKLIMPPPVGTAKDWSAYRARFVEPRRLQAGLAFWQAHEAALTRAEEQFGVPAEIIAGIIGVETFYGQIMGGFRVLDALATLSFDFPPGRKDRSEFFRSELIEFLRLTKREGLDPLAVKGSYAGAIGYGQFMPGSWNRHAVDFDADGRIDLIASPADAIGSVANFLAQHGWQRGMPTHYSVQLPVDTTARAALLAPDITPSFSAAQLAERGAQLSEAGQEHAGLLAVVELQNGSAAPSYLAGTQNFYTLTRYNWSAYYAMGVIELGRSLATLRRAQ</sequence>
<name>A0ABU3PAH5_9BURK</name>
<feature type="domain" description="Transglycosylase SLT" evidence="3">
    <location>
        <begin position="58"/>
        <end position="357"/>
    </location>
</feature>
<dbReference type="PANTHER" id="PTHR30163">
    <property type="entry name" value="MEMBRANE-BOUND LYTIC MUREIN TRANSGLYCOSYLASE B"/>
    <property type="match status" value="1"/>
</dbReference>
<feature type="chain" id="PRO_5047494603" evidence="2">
    <location>
        <begin position="28"/>
        <end position="367"/>
    </location>
</feature>
<dbReference type="Gene3D" id="1.10.8.350">
    <property type="entry name" value="Bacterial muramidase"/>
    <property type="match status" value="1"/>
</dbReference>
<evidence type="ECO:0000313" key="4">
    <source>
        <dbReference type="EMBL" id="MDT8999098.1"/>
    </source>
</evidence>
<reference evidence="4" key="1">
    <citation type="submission" date="2023-09" db="EMBL/GenBank/DDBJ databases">
        <title>Paucibacter sp. APW11 Genome sequencing and assembly.</title>
        <authorList>
            <person name="Kim I."/>
        </authorList>
    </citation>
    <scope>NUCLEOTIDE SEQUENCE</scope>
    <source>
        <strain evidence="4">APW11</strain>
    </source>
</reference>
<accession>A0ABU3PAH5</accession>
<dbReference type="Pfam" id="PF13406">
    <property type="entry name" value="SLT_2"/>
    <property type="match status" value="1"/>
</dbReference>
<evidence type="ECO:0000259" key="3">
    <source>
        <dbReference type="Pfam" id="PF13406"/>
    </source>
</evidence>
<dbReference type="InterPro" id="IPR031304">
    <property type="entry name" value="SLT_2"/>
</dbReference>
<dbReference type="InterPro" id="IPR023346">
    <property type="entry name" value="Lysozyme-like_dom_sf"/>
</dbReference>
<dbReference type="EMBL" id="JAVXZY010000002">
    <property type="protein sequence ID" value="MDT8999098.1"/>
    <property type="molecule type" value="Genomic_DNA"/>
</dbReference>